<name>A0AC35FGN3_9BILA</name>
<reference evidence="2" key="1">
    <citation type="submission" date="2022-11" db="UniProtKB">
        <authorList>
            <consortium name="WormBaseParasite"/>
        </authorList>
    </citation>
    <scope>IDENTIFICATION</scope>
</reference>
<dbReference type="Proteomes" id="UP000887580">
    <property type="component" value="Unplaced"/>
</dbReference>
<sequence>MPDRVEVIQEMFVNAVGPKMTDDQKNELIELINNDSLSKHELNVKIKELCKESGDEVMKKYSDIINTFVLNETKILKKLKNVGDRFTPETRVLLQDATKVYTNQSISYRKESEQLQDLFDNATTEIKAELKLFGEPFTYISRNFNN</sequence>
<proteinExistence type="predicted"/>
<protein>
    <submittedName>
        <fullName evidence="2">Uncharacterized protein</fullName>
    </submittedName>
</protein>
<evidence type="ECO:0000313" key="1">
    <source>
        <dbReference type="Proteomes" id="UP000887580"/>
    </source>
</evidence>
<accession>A0AC35FGN3</accession>
<evidence type="ECO:0000313" key="2">
    <source>
        <dbReference type="WBParaSite" id="PS1159_v2.g17361.t1"/>
    </source>
</evidence>
<organism evidence="1 2">
    <name type="scientific">Panagrolaimus sp. PS1159</name>
    <dbReference type="NCBI Taxonomy" id="55785"/>
    <lineage>
        <taxon>Eukaryota</taxon>
        <taxon>Metazoa</taxon>
        <taxon>Ecdysozoa</taxon>
        <taxon>Nematoda</taxon>
        <taxon>Chromadorea</taxon>
        <taxon>Rhabditida</taxon>
        <taxon>Tylenchina</taxon>
        <taxon>Panagrolaimomorpha</taxon>
        <taxon>Panagrolaimoidea</taxon>
        <taxon>Panagrolaimidae</taxon>
        <taxon>Panagrolaimus</taxon>
    </lineage>
</organism>
<dbReference type="WBParaSite" id="PS1159_v2.g17361.t1">
    <property type="protein sequence ID" value="PS1159_v2.g17361.t1"/>
    <property type="gene ID" value="PS1159_v2.g17361"/>
</dbReference>